<gene>
    <name evidence="1" type="ORF">BZG36_05321</name>
</gene>
<proteinExistence type="predicted"/>
<dbReference type="Proteomes" id="UP000242875">
    <property type="component" value="Unassembled WGS sequence"/>
</dbReference>
<evidence type="ECO:0000313" key="2">
    <source>
        <dbReference type="Proteomes" id="UP000242875"/>
    </source>
</evidence>
<dbReference type="OrthoDB" id="2107553at2759"/>
<keyword evidence="2" id="KW-1185">Reference proteome</keyword>
<accession>A0A261XU88</accession>
<evidence type="ECO:0000313" key="1">
    <source>
        <dbReference type="EMBL" id="OZJ01926.1"/>
    </source>
</evidence>
<dbReference type="Gene3D" id="2.60.120.430">
    <property type="entry name" value="Galactose-binding lectin"/>
    <property type="match status" value="1"/>
</dbReference>
<organism evidence="1 2">
    <name type="scientific">Bifiguratus adelaidae</name>
    <dbReference type="NCBI Taxonomy" id="1938954"/>
    <lineage>
        <taxon>Eukaryota</taxon>
        <taxon>Fungi</taxon>
        <taxon>Fungi incertae sedis</taxon>
        <taxon>Mucoromycota</taxon>
        <taxon>Mucoromycotina</taxon>
        <taxon>Endogonomycetes</taxon>
        <taxon>Endogonales</taxon>
        <taxon>Endogonales incertae sedis</taxon>
        <taxon>Bifiguratus</taxon>
    </lineage>
</organism>
<dbReference type="AlphaFoldDB" id="A0A261XU88"/>
<reference evidence="1 2" key="1">
    <citation type="journal article" date="2017" name="Mycologia">
        <title>Bifiguratus adelaidae, gen. et sp. nov., a new member of Mucoromycotina in endophytic and soil-dwelling habitats.</title>
        <authorList>
            <person name="Torres-Cruz T.J."/>
            <person name="Billingsley Tobias T.L."/>
            <person name="Almatruk M."/>
            <person name="Hesse C."/>
            <person name="Kuske C.R."/>
            <person name="Desiro A."/>
            <person name="Benucci G.M."/>
            <person name="Bonito G."/>
            <person name="Stajich J.E."/>
            <person name="Dunlap C."/>
            <person name="Arnold A.E."/>
            <person name="Porras-Alfaro A."/>
        </authorList>
    </citation>
    <scope>NUCLEOTIDE SEQUENCE [LARGE SCALE GENOMIC DNA]</scope>
    <source>
        <strain evidence="1 2">AZ0501</strain>
    </source>
</reference>
<sequence length="419" mass="45214">MPDIWNQYGIKYTSSGASNDQNTFLPFQLFSNRSYYQPVDVIEFSMTSSDEDLSAENGCPINNVWAVPGSANYPGGSALFQQTLLVNKIAKYGGSYTFLIHPCSFGVNIPWAKTSQLFSDKYAFQQALIPLVKDIACFDTMEGRGDFTKARIQTGIDWVMNGSSVTVTVKIPSPISNLTLHYPTSWSLVKATTPVSVPVSGAVILVGGVPSGTYTLSFTATRSTLTPSAPTKIPSATYPVSTSAAGTLAAKPTPTHIVVIDDFSNPVRYNNQNNSLGQYTHDDNTMREHTSVQADRLFLAFSPSSYWYTLVGPPNVCNNYSSYSYLNIGLRFPFGVASAFSVNLQSASLPSCGAGPFKAVTLGPKGSNATITLSNTNTWQDLNIPLSKFNGTNLTALRAITLNAFSTNGTVELDYLTLT</sequence>
<protein>
    <submittedName>
        <fullName evidence="1">Uncharacterized protein</fullName>
    </submittedName>
</protein>
<comment type="caution">
    <text evidence="1">The sequence shown here is derived from an EMBL/GenBank/DDBJ whole genome shotgun (WGS) entry which is preliminary data.</text>
</comment>
<dbReference type="EMBL" id="MVBO01000216">
    <property type="protein sequence ID" value="OZJ01926.1"/>
    <property type="molecule type" value="Genomic_DNA"/>
</dbReference>
<name>A0A261XU88_9FUNG</name>